<evidence type="ECO:0000313" key="2">
    <source>
        <dbReference type="Proteomes" id="UP000024404"/>
    </source>
</evidence>
<name>A0A8R1XM76_ONCVO</name>
<keyword evidence="2" id="KW-1185">Reference proteome</keyword>
<evidence type="ECO:0000313" key="1">
    <source>
        <dbReference type="EnsemblMetazoa" id="OVOC10198.1"/>
    </source>
</evidence>
<reference evidence="2" key="1">
    <citation type="submission" date="2013-10" db="EMBL/GenBank/DDBJ databases">
        <title>Genome sequencing of Onchocerca volvulus.</title>
        <authorList>
            <person name="Cotton J."/>
            <person name="Tsai J."/>
            <person name="Stanley E."/>
            <person name="Tracey A."/>
            <person name="Holroyd N."/>
            <person name="Lustigman S."/>
            <person name="Berriman M."/>
        </authorList>
    </citation>
    <scope>NUCLEOTIDE SEQUENCE</scope>
</reference>
<dbReference type="AlphaFoldDB" id="A0A8R1XM76"/>
<sequence>MYFLIMCTFTAAIVSKENIRTSKLLSKVVKCQLRIQHAFVSSADNDSCMRFAFISSLATNEWIME</sequence>
<dbReference type="EnsemblMetazoa" id="OVOC10198.1">
    <property type="protein sequence ID" value="OVOC10198.1"/>
    <property type="gene ID" value="WBGene00247007"/>
</dbReference>
<dbReference type="Proteomes" id="UP000024404">
    <property type="component" value="Unassembled WGS sequence"/>
</dbReference>
<protein>
    <submittedName>
        <fullName evidence="1">Uncharacterized protein</fullName>
    </submittedName>
</protein>
<organism evidence="1 2">
    <name type="scientific">Onchocerca volvulus</name>
    <dbReference type="NCBI Taxonomy" id="6282"/>
    <lineage>
        <taxon>Eukaryota</taxon>
        <taxon>Metazoa</taxon>
        <taxon>Ecdysozoa</taxon>
        <taxon>Nematoda</taxon>
        <taxon>Chromadorea</taxon>
        <taxon>Rhabditida</taxon>
        <taxon>Spirurina</taxon>
        <taxon>Spiruromorpha</taxon>
        <taxon>Filarioidea</taxon>
        <taxon>Onchocercidae</taxon>
        <taxon>Onchocerca</taxon>
    </lineage>
</organism>
<accession>A0A8R1XM76</accession>
<proteinExistence type="predicted"/>
<reference evidence="1" key="2">
    <citation type="submission" date="2022-06" db="UniProtKB">
        <authorList>
            <consortium name="EnsemblMetazoa"/>
        </authorList>
    </citation>
    <scope>IDENTIFICATION</scope>
</reference>
<dbReference type="EMBL" id="CMVM020000326">
    <property type="status" value="NOT_ANNOTATED_CDS"/>
    <property type="molecule type" value="Genomic_DNA"/>
</dbReference>